<keyword evidence="3" id="KW-0508">mRNA splicing</keyword>
<proteinExistence type="predicted"/>
<organism evidence="8 10">
    <name type="scientific">Rotaria sordida</name>
    <dbReference type="NCBI Taxonomy" id="392033"/>
    <lineage>
        <taxon>Eukaryota</taxon>
        <taxon>Metazoa</taxon>
        <taxon>Spiralia</taxon>
        <taxon>Gnathifera</taxon>
        <taxon>Rotifera</taxon>
        <taxon>Eurotatoria</taxon>
        <taxon>Bdelloidea</taxon>
        <taxon>Philodinida</taxon>
        <taxon>Philodinidae</taxon>
        <taxon>Rotaria</taxon>
    </lineage>
</organism>
<dbReference type="GO" id="GO:0003723">
    <property type="term" value="F:RNA binding"/>
    <property type="evidence" value="ECO:0007669"/>
    <property type="project" value="TreeGrafter"/>
</dbReference>
<dbReference type="Proteomes" id="UP000663889">
    <property type="component" value="Unassembled WGS sequence"/>
</dbReference>
<evidence type="ECO:0000256" key="5">
    <source>
        <dbReference type="SAM" id="MobiDB-lite"/>
    </source>
</evidence>
<evidence type="ECO:0000256" key="3">
    <source>
        <dbReference type="ARBA" id="ARBA00023187"/>
    </source>
</evidence>
<evidence type="ECO:0000256" key="1">
    <source>
        <dbReference type="ARBA" id="ARBA00004123"/>
    </source>
</evidence>
<dbReference type="EMBL" id="CAJNOU010002518">
    <property type="protein sequence ID" value="CAF1328044.1"/>
    <property type="molecule type" value="Genomic_DNA"/>
</dbReference>
<dbReference type="Proteomes" id="UP000663823">
    <property type="component" value="Unassembled WGS sequence"/>
</dbReference>
<comment type="caution">
    <text evidence="8">The sequence shown here is derived from an EMBL/GenBank/DDBJ whole genome shotgun (WGS) entry which is preliminary data.</text>
</comment>
<dbReference type="EMBL" id="CAJOAX010008831">
    <property type="protein sequence ID" value="CAF4043239.1"/>
    <property type="molecule type" value="Genomic_DNA"/>
</dbReference>
<feature type="domain" description="MI" evidence="6">
    <location>
        <begin position="47"/>
        <end position="161"/>
    </location>
</feature>
<evidence type="ECO:0000259" key="6">
    <source>
        <dbReference type="PROSITE" id="PS51366"/>
    </source>
</evidence>
<evidence type="ECO:0000256" key="2">
    <source>
        <dbReference type="ARBA" id="ARBA00022664"/>
    </source>
</evidence>
<dbReference type="AlphaFoldDB" id="A0A819REI5"/>
<accession>A0A819REI5</accession>
<dbReference type="Pfam" id="PF02847">
    <property type="entry name" value="MA3"/>
    <property type="match status" value="1"/>
</dbReference>
<feature type="compositionally biased region" description="Basic and acidic residues" evidence="5">
    <location>
        <begin position="1"/>
        <end position="13"/>
    </location>
</feature>
<comment type="subcellular location">
    <subcellularLocation>
        <location evidence="1">Nucleus</location>
    </subcellularLocation>
</comment>
<name>A0A819REI5_9BILA</name>
<dbReference type="InterPro" id="IPR003891">
    <property type="entry name" value="Initiation_fac_eIF4g_MI"/>
</dbReference>
<keyword evidence="2" id="KW-0507">mRNA processing</keyword>
<feature type="non-terminal residue" evidence="8">
    <location>
        <position position="1"/>
    </location>
</feature>
<evidence type="ECO:0000313" key="10">
    <source>
        <dbReference type="Proteomes" id="UP000663823"/>
    </source>
</evidence>
<dbReference type="EMBL" id="CAJOBE010009161">
    <property type="protein sequence ID" value="CAF4078875.1"/>
    <property type="molecule type" value="Genomic_DNA"/>
</dbReference>
<dbReference type="PANTHER" id="PTHR18034">
    <property type="entry name" value="CELL CYCLE CONTROL PROTEIN CWF22-RELATED"/>
    <property type="match status" value="1"/>
</dbReference>
<keyword evidence="4" id="KW-0539">Nucleus</keyword>
<dbReference type="Proteomes" id="UP000663874">
    <property type="component" value="Unassembled WGS sequence"/>
</dbReference>
<sequence>ELFFHKGDDDKNKPNLLINNDEDDGKNADVDEEKKTFIDETKLNLAKIRLNMYNIIMENNNPDDCAKKLIDLYLRPAQEIELCQMIIDCLVQYSTYKEFFSLLGEQLCSLNKEYVKYFEQVFEDEYKVVDNIENDKLIKVANFFSYLLVHDCITCGVCIHF</sequence>
<evidence type="ECO:0000313" key="9">
    <source>
        <dbReference type="EMBL" id="CAF4078875.1"/>
    </source>
</evidence>
<evidence type="ECO:0000256" key="4">
    <source>
        <dbReference type="ARBA" id="ARBA00023242"/>
    </source>
</evidence>
<dbReference type="InterPro" id="IPR050781">
    <property type="entry name" value="CWC22_splicing_factor"/>
</dbReference>
<evidence type="ECO:0000313" key="8">
    <source>
        <dbReference type="EMBL" id="CAF4043239.1"/>
    </source>
</evidence>
<evidence type="ECO:0000313" key="7">
    <source>
        <dbReference type="EMBL" id="CAF1328044.1"/>
    </source>
</evidence>
<dbReference type="PANTHER" id="PTHR18034:SF3">
    <property type="entry name" value="PRE-MRNA-SPLICING FACTOR CWC22 HOMOLOG"/>
    <property type="match status" value="1"/>
</dbReference>
<dbReference type="GO" id="GO:0071013">
    <property type="term" value="C:catalytic step 2 spliceosome"/>
    <property type="evidence" value="ECO:0007669"/>
    <property type="project" value="TreeGrafter"/>
</dbReference>
<reference evidence="8" key="1">
    <citation type="submission" date="2021-02" db="EMBL/GenBank/DDBJ databases">
        <authorList>
            <person name="Nowell W R."/>
        </authorList>
    </citation>
    <scope>NUCLEOTIDE SEQUENCE</scope>
</reference>
<dbReference type="SMART" id="SM00544">
    <property type="entry name" value="MA3"/>
    <property type="match status" value="1"/>
</dbReference>
<protein>
    <recommendedName>
        <fullName evidence="6">MI domain-containing protein</fullName>
    </recommendedName>
</protein>
<gene>
    <name evidence="9" type="ORF">FNK824_LOCUS30246</name>
    <name evidence="8" type="ORF">OTI717_LOCUS31242</name>
    <name evidence="7" type="ORF">SEV965_LOCUS27671</name>
</gene>
<dbReference type="PROSITE" id="PS51366">
    <property type="entry name" value="MI"/>
    <property type="match status" value="1"/>
</dbReference>
<feature type="region of interest" description="Disordered" evidence="5">
    <location>
        <begin position="1"/>
        <end position="29"/>
    </location>
</feature>
<dbReference type="GO" id="GO:0000398">
    <property type="term" value="P:mRNA splicing, via spliceosome"/>
    <property type="evidence" value="ECO:0007669"/>
    <property type="project" value="TreeGrafter"/>
</dbReference>